<dbReference type="AlphaFoldDB" id="A0A3M7BBA1"/>
<gene>
    <name evidence="1" type="ORF">D0865_13517</name>
</gene>
<dbReference type="EMBL" id="QWIN01001753">
    <property type="protein sequence ID" value="RMY36907.1"/>
    <property type="molecule type" value="Genomic_DNA"/>
</dbReference>
<reference evidence="1 2" key="1">
    <citation type="journal article" date="2018" name="BMC Genomics">
        <title>Genomic evidence for intraspecific hybridization in a clonal and extremely halotolerant yeast.</title>
        <authorList>
            <person name="Gostincar C."/>
            <person name="Stajich J.E."/>
            <person name="Zupancic J."/>
            <person name="Zalar P."/>
            <person name="Gunde-Cimerman N."/>
        </authorList>
    </citation>
    <scope>NUCLEOTIDE SEQUENCE [LARGE SCALE GENOMIC DNA]</scope>
    <source>
        <strain evidence="1 2">EXF-151</strain>
    </source>
</reference>
<comment type="caution">
    <text evidence="1">The sequence shown here is derived from an EMBL/GenBank/DDBJ whole genome shotgun (WGS) entry which is preliminary data.</text>
</comment>
<proteinExistence type="predicted"/>
<protein>
    <recommendedName>
        <fullName evidence="3">CID domain-containing protein</fullName>
    </recommendedName>
</protein>
<sequence length="430" mass="48249">MAETAVLEACKRFTDSVVENGAERLQATDFCKSLLLASSSGQRQHRQRVATQMQEMLAPTRSLMCTAAIGSLWFTISASFQHDPMRRFNMLVILEDVIYMWTDVAKATGDLFQRFLPMILQLAAAGDPTSMDDVRPLLMAHLEEWRQNKFADLDEIEKYYDLILEAEVMSYYKTWDQIVATLRKDEAEIYQILEREMAEARSNPPTQHHIKGMPNAPWHELPAANALLLKRTRGYPMKSYALPRSGFPLKIDNEEDRSRFKLEAKKLHQTMLCAFDKQTKADDVQDIDPLGNIIWKDSERPTRNYWGWSLDRIDKRKRLAKELQIIRVWAEVDTAATTGIMTGETNVSRTNTTLVALGATMEGATIPAVAGEAGEAAALDEVAHRTTVGAALKTSTKTTGYAMGHPRGGLSEWRGGGDYIGSGVRDGRSN</sequence>
<name>A0A3M7BBA1_HORWE</name>
<evidence type="ECO:0008006" key="3">
    <source>
        <dbReference type="Google" id="ProtNLM"/>
    </source>
</evidence>
<evidence type="ECO:0000313" key="2">
    <source>
        <dbReference type="Proteomes" id="UP000270230"/>
    </source>
</evidence>
<organism evidence="1 2">
    <name type="scientific">Hortaea werneckii</name>
    <name type="common">Black yeast</name>
    <name type="synonym">Cladosporium werneckii</name>
    <dbReference type="NCBI Taxonomy" id="91943"/>
    <lineage>
        <taxon>Eukaryota</taxon>
        <taxon>Fungi</taxon>
        <taxon>Dikarya</taxon>
        <taxon>Ascomycota</taxon>
        <taxon>Pezizomycotina</taxon>
        <taxon>Dothideomycetes</taxon>
        <taxon>Dothideomycetidae</taxon>
        <taxon>Mycosphaerellales</taxon>
        <taxon>Teratosphaeriaceae</taxon>
        <taxon>Hortaea</taxon>
    </lineage>
</organism>
<accession>A0A3M7BBA1</accession>
<dbReference type="OrthoDB" id="21470at2759"/>
<evidence type="ECO:0000313" key="1">
    <source>
        <dbReference type="EMBL" id="RMY36907.1"/>
    </source>
</evidence>
<dbReference type="Proteomes" id="UP000270230">
    <property type="component" value="Unassembled WGS sequence"/>
</dbReference>